<evidence type="ECO:0000313" key="1">
    <source>
        <dbReference type="EMBL" id="MEX3933341.1"/>
    </source>
</evidence>
<organism evidence="1 2">
    <name type="scientific">Paraburkholderia phymatum</name>
    <dbReference type="NCBI Taxonomy" id="148447"/>
    <lineage>
        <taxon>Bacteria</taxon>
        <taxon>Pseudomonadati</taxon>
        <taxon>Pseudomonadota</taxon>
        <taxon>Betaproteobacteria</taxon>
        <taxon>Burkholderiales</taxon>
        <taxon>Burkholderiaceae</taxon>
        <taxon>Paraburkholderia</taxon>
    </lineage>
</organism>
<dbReference type="EMBL" id="JBFRCH010000007">
    <property type="protein sequence ID" value="MEX3933341.1"/>
    <property type="molecule type" value="Genomic_DNA"/>
</dbReference>
<evidence type="ECO:0000313" key="2">
    <source>
        <dbReference type="Proteomes" id="UP001558850"/>
    </source>
</evidence>
<name>A0ACC6U183_9BURK</name>
<dbReference type="Proteomes" id="UP001558850">
    <property type="component" value="Unassembled WGS sequence"/>
</dbReference>
<proteinExistence type="predicted"/>
<sequence length="46" mass="4574">MMKSRFQLIAMLAIVSALLSACGIFGCAGVGGNSGYAAGCTAGTRF</sequence>
<protein>
    <submittedName>
        <fullName evidence="1">Uncharacterized protein</fullName>
    </submittedName>
</protein>
<keyword evidence="2" id="KW-1185">Reference proteome</keyword>
<reference evidence="1" key="1">
    <citation type="submission" date="2024-07" db="EMBL/GenBank/DDBJ databases">
        <title>A survey of Mimosa microsymbionts across Brazilian biomes reveals a high diversity of Paraburkholderia nodulating endemic species, but also that Cupriavidus is common as a symbiont of widespread species.</title>
        <authorList>
            <person name="Rouws L."/>
            <person name="Barauna A."/>
            <person name="Beukes C."/>
            <person name="Rouws J.R.C."/>
            <person name="De Faria S.M."/>
            <person name="Gross E."/>
            <person name="Bueno Dos Reis Junior F."/>
            <person name="Simon M.F."/>
            <person name="Maluk M."/>
            <person name="Odee D.W."/>
            <person name="Kenicer G."/>
            <person name="Young J.P.W."/>
            <person name="Reis V.M."/>
            <person name="Zilli J."/>
            <person name="James E.K."/>
        </authorList>
    </citation>
    <scope>NUCLEOTIDE SEQUENCE</scope>
    <source>
        <strain evidence="1">EG181B</strain>
    </source>
</reference>
<gene>
    <name evidence="1" type="ORF">AB4Y32_16310</name>
</gene>
<comment type="caution">
    <text evidence="1">The sequence shown here is derived from an EMBL/GenBank/DDBJ whole genome shotgun (WGS) entry which is preliminary data.</text>
</comment>
<accession>A0ACC6U183</accession>